<evidence type="ECO:0000313" key="1">
    <source>
        <dbReference type="EMBL" id="ALS62198.1"/>
    </source>
</evidence>
<accession>A0ABM5WP13</accession>
<reference evidence="2" key="1">
    <citation type="submission" date="2015-12" db="EMBL/GenBank/DDBJ databases">
        <title>Complete genome sequence of Pandoraea norimbergensis DSM 11628.</title>
        <authorList>
            <person name="Ee R."/>
            <person name="Lim Y.-L."/>
            <person name="Yong D."/>
            <person name="Yin W.-F."/>
            <person name="Chan K.-G."/>
        </authorList>
    </citation>
    <scope>NUCLEOTIDE SEQUENCE [LARGE SCALE GENOMIC DNA]</scope>
    <source>
        <strain evidence="2">DSM 11628</strain>
    </source>
</reference>
<dbReference type="Proteomes" id="UP000060277">
    <property type="component" value="Chromosome"/>
</dbReference>
<sequence>MLPAEELRAPSAESAKSNVAERGSACTFIEMHTEEGDTQQGDRLPHYGRVAGAGVLLTHAANFAAQVASSAAPYLAPKYFAGLAAEVMYETTMMPTSPAYSTVFPPNPACSPCQVLRIGSAVFTPGTMLAPYFALLALGDLICWSIEIGKPGALRFQGDSIANLMGWMNDRGVFAQMLAVLGPPEPATGESPSRPNAPNPSIRAGILASVLAKLRDKLVMHDDPHWQRQLAWHIRSASTTLFILLVARLPFGKDVSTVPDGLVDLYRWIEAGGGATKAAAVMSEALFDMYYSPDGSVCPLERVHVEARDAGR</sequence>
<keyword evidence="2" id="KW-1185">Reference proteome</keyword>
<gene>
    <name evidence="1" type="ORF">AT302_22805</name>
</gene>
<name>A0ABM5WP13_9BURK</name>
<evidence type="ECO:0000313" key="2">
    <source>
        <dbReference type="Proteomes" id="UP000060277"/>
    </source>
</evidence>
<dbReference type="EMBL" id="CP013480">
    <property type="protein sequence ID" value="ALS62198.1"/>
    <property type="molecule type" value="Genomic_DNA"/>
</dbReference>
<proteinExistence type="predicted"/>
<protein>
    <submittedName>
        <fullName evidence="1">Uncharacterized protein</fullName>
    </submittedName>
</protein>
<organism evidence="1 2">
    <name type="scientific">Pandoraea norimbergensis</name>
    <dbReference type="NCBI Taxonomy" id="93219"/>
    <lineage>
        <taxon>Bacteria</taxon>
        <taxon>Pseudomonadati</taxon>
        <taxon>Pseudomonadota</taxon>
        <taxon>Betaproteobacteria</taxon>
        <taxon>Burkholderiales</taxon>
        <taxon>Burkholderiaceae</taxon>
        <taxon>Pandoraea</taxon>
    </lineage>
</organism>